<dbReference type="SUPFAM" id="SSF101941">
    <property type="entry name" value="NAC domain"/>
    <property type="match status" value="1"/>
</dbReference>
<evidence type="ECO:0000256" key="7">
    <source>
        <dbReference type="ARBA" id="ARBA00023136"/>
    </source>
</evidence>
<dbReference type="InterPro" id="IPR003441">
    <property type="entry name" value="NAC-dom"/>
</dbReference>
<reference evidence="14" key="2">
    <citation type="submission" date="2021-12" db="EMBL/GenBank/DDBJ databases">
        <title>Resequencing data analysis of finger millet.</title>
        <authorList>
            <person name="Hatakeyama M."/>
            <person name="Aluri S."/>
            <person name="Balachadran M.T."/>
            <person name="Sivarajan S.R."/>
            <person name="Poveda L."/>
            <person name="Shimizu-Inatsugi R."/>
            <person name="Schlapbach R."/>
            <person name="Sreeman S.M."/>
            <person name="Shimizu K.K."/>
        </authorList>
    </citation>
    <scope>NUCLEOTIDE SEQUENCE</scope>
</reference>
<keyword evidence="4 12" id="KW-1133">Transmembrane helix</keyword>
<protein>
    <recommendedName>
        <fullName evidence="13">NAC domain-containing protein</fullName>
    </recommendedName>
</protein>
<proteinExistence type="predicted"/>
<evidence type="ECO:0000256" key="1">
    <source>
        <dbReference type="ARBA" id="ARBA00004123"/>
    </source>
</evidence>
<keyword evidence="6" id="KW-0238">DNA-binding</keyword>
<dbReference type="PANTHER" id="PTHR31744:SF216">
    <property type="entry name" value="NAC TRANSCRIPTION FACTOR"/>
    <property type="match status" value="1"/>
</dbReference>
<dbReference type="GO" id="GO:0016020">
    <property type="term" value="C:membrane"/>
    <property type="evidence" value="ECO:0007669"/>
    <property type="project" value="UniProtKB-SubCell"/>
</dbReference>
<dbReference type="PANTHER" id="PTHR31744">
    <property type="entry name" value="PROTEIN CUP-SHAPED COTYLEDON 2-RELATED"/>
    <property type="match status" value="1"/>
</dbReference>
<evidence type="ECO:0000313" key="15">
    <source>
        <dbReference type="Proteomes" id="UP001054889"/>
    </source>
</evidence>
<evidence type="ECO:0000256" key="12">
    <source>
        <dbReference type="SAM" id="Phobius"/>
    </source>
</evidence>
<evidence type="ECO:0000313" key="14">
    <source>
        <dbReference type="EMBL" id="GJN29980.1"/>
    </source>
</evidence>
<feature type="domain" description="NAC" evidence="13">
    <location>
        <begin position="10"/>
        <end position="159"/>
    </location>
</feature>
<evidence type="ECO:0000259" key="13">
    <source>
        <dbReference type="PROSITE" id="PS51005"/>
    </source>
</evidence>
<evidence type="ECO:0000256" key="11">
    <source>
        <dbReference type="SAM" id="MobiDB-lite"/>
    </source>
</evidence>
<comment type="subcellular location">
    <subcellularLocation>
        <location evidence="2">Membrane</location>
        <topology evidence="2">Single-pass membrane protein</topology>
    </subcellularLocation>
    <subcellularLocation>
        <location evidence="1">Nucleus</location>
    </subcellularLocation>
</comment>
<comment type="caution">
    <text evidence="14">The sequence shown here is derived from an EMBL/GenBank/DDBJ whole genome shotgun (WGS) entry which is preliminary data.</text>
</comment>
<accession>A0AAV5F6I0</accession>
<dbReference type="GO" id="GO:0006355">
    <property type="term" value="P:regulation of DNA-templated transcription"/>
    <property type="evidence" value="ECO:0007669"/>
    <property type="project" value="InterPro"/>
</dbReference>
<evidence type="ECO:0000256" key="10">
    <source>
        <dbReference type="ARBA" id="ARBA00023242"/>
    </source>
</evidence>
<dbReference type="EMBL" id="BQKI01000081">
    <property type="protein sequence ID" value="GJN29980.1"/>
    <property type="molecule type" value="Genomic_DNA"/>
</dbReference>
<keyword evidence="10" id="KW-0539">Nucleus</keyword>
<reference evidence="14" key="1">
    <citation type="journal article" date="2018" name="DNA Res.">
        <title>Multiple hybrid de novo genome assembly of finger millet, an orphan allotetraploid crop.</title>
        <authorList>
            <person name="Hatakeyama M."/>
            <person name="Aluri S."/>
            <person name="Balachadran M.T."/>
            <person name="Sivarajan S.R."/>
            <person name="Patrignani A."/>
            <person name="Gruter S."/>
            <person name="Poveda L."/>
            <person name="Shimizu-Inatsugi R."/>
            <person name="Baeten J."/>
            <person name="Francoijs K.J."/>
            <person name="Nataraja K.N."/>
            <person name="Reddy Y.A.N."/>
            <person name="Phadnis S."/>
            <person name="Ravikumar R.L."/>
            <person name="Schlapbach R."/>
            <person name="Sreeman S.M."/>
            <person name="Shimizu K.K."/>
        </authorList>
    </citation>
    <scope>NUCLEOTIDE SEQUENCE</scope>
</reference>
<name>A0AAV5F6I0_ELECO</name>
<dbReference type="GO" id="GO:0000976">
    <property type="term" value="F:transcription cis-regulatory region binding"/>
    <property type="evidence" value="ECO:0007669"/>
    <property type="project" value="UniProtKB-ARBA"/>
</dbReference>
<dbReference type="Pfam" id="PF02365">
    <property type="entry name" value="NAM"/>
    <property type="match status" value="1"/>
</dbReference>
<feature type="region of interest" description="Disordered" evidence="11">
    <location>
        <begin position="296"/>
        <end position="325"/>
    </location>
</feature>
<dbReference type="GO" id="GO:0005634">
    <property type="term" value="C:nucleus"/>
    <property type="evidence" value="ECO:0007669"/>
    <property type="project" value="UniProtKB-SubCell"/>
</dbReference>
<dbReference type="Proteomes" id="UP001054889">
    <property type="component" value="Unassembled WGS sequence"/>
</dbReference>
<dbReference type="AlphaFoldDB" id="A0AAV5F6I0"/>
<feature type="transmembrane region" description="Helical" evidence="12">
    <location>
        <begin position="421"/>
        <end position="442"/>
    </location>
</feature>
<sequence length="448" mass="49616">MSSSPAAPPLPVGFRFRPTDEELVRHYLKPKIAGRPHPDLLFIPDVDLSACEPWDLPAKALIKSDDPEWFFFAPLDRKYPGGHRSNRSTAAGYWKATGKDRLIRSRHAGKLIGIKKTLVFHRGRAPRGRRTAWIMHEYRTTDLHQAQNGSFVLYRLFNKHEDEANSADSPSTSSPPINPVAVVKSENSAQLLTPVASNEGAPQSHFYNPSQLHFNSAEMELPNFTAGSWTPHPQQLFNDVSSSDMTSSDGFDGLEGWATEPMMQQPTASTLLDPQQGTAPRRIRLVHSVQRATVAEPKLTSHLESEDEAESSYSPGKSSTTHDKDYANLSSQTTAGEATHVQDGELLPTQEGSLVEVTGKSRDFSFDGHISSNAKLPHEGNLKQRLKQENTKTKQNVHDGLQDSGRVPTEPSYRRQQHAPIASVVRLFCLAGLVILAFVCLWKSSLCK</sequence>
<keyword evidence="9" id="KW-0804">Transcription</keyword>
<feature type="region of interest" description="Disordered" evidence="11">
    <location>
        <begin position="390"/>
        <end position="416"/>
    </location>
</feature>
<keyword evidence="15" id="KW-1185">Reference proteome</keyword>
<evidence type="ECO:0000256" key="8">
    <source>
        <dbReference type="ARBA" id="ARBA00023159"/>
    </source>
</evidence>
<evidence type="ECO:0000256" key="6">
    <source>
        <dbReference type="ARBA" id="ARBA00023125"/>
    </source>
</evidence>
<keyword evidence="3 12" id="KW-0812">Transmembrane</keyword>
<evidence type="ECO:0000256" key="2">
    <source>
        <dbReference type="ARBA" id="ARBA00004167"/>
    </source>
</evidence>
<keyword evidence="8" id="KW-0010">Activator</keyword>
<keyword evidence="7 12" id="KW-0472">Membrane</keyword>
<organism evidence="14 15">
    <name type="scientific">Eleusine coracana subsp. coracana</name>
    <dbReference type="NCBI Taxonomy" id="191504"/>
    <lineage>
        <taxon>Eukaryota</taxon>
        <taxon>Viridiplantae</taxon>
        <taxon>Streptophyta</taxon>
        <taxon>Embryophyta</taxon>
        <taxon>Tracheophyta</taxon>
        <taxon>Spermatophyta</taxon>
        <taxon>Magnoliopsida</taxon>
        <taxon>Liliopsida</taxon>
        <taxon>Poales</taxon>
        <taxon>Poaceae</taxon>
        <taxon>PACMAD clade</taxon>
        <taxon>Chloridoideae</taxon>
        <taxon>Cynodonteae</taxon>
        <taxon>Eleusininae</taxon>
        <taxon>Eleusine</taxon>
    </lineage>
</organism>
<dbReference type="Gene3D" id="2.170.150.80">
    <property type="entry name" value="NAC domain"/>
    <property type="match status" value="1"/>
</dbReference>
<evidence type="ECO:0000256" key="9">
    <source>
        <dbReference type="ARBA" id="ARBA00023163"/>
    </source>
</evidence>
<feature type="compositionally biased region" description="Basic and acidic residues" evidence="11">
    <location>
        <begin position="390"/>
        <end position="401"/>
    </location>
</feature>
<keyword evidence="5" id="KW-0805">Transcription regulation</keyword>
<gene>
    <name evidence="14" type="primary">gb18251</name>
    <name evidence="14" type="ORF">PR202_gb18251</name>
</gene>
<evidence type="ECO:0000256" key="3">
    <source>
        <dbReference type="ARBA" id="ARBA00022692"/>
    </source>
</evidence>
<evidence type="ECO:0000256" key="5">
    <source>
        <dbReference type="ARBA" id="ARBA00023015"/>
    </source>
</evidence>
<dbReference type="InterPro" id="IPR036093">
    <property type="entry name" value="NAC_dom_sf"/>
</dbReference>
<evidence type="ECO:0000256" key="4">
    <source>
        <dbReference type="ARBA" id="ARBA00022989"/>
    </source>
</evidence>
<dbReference type="PROSITE" id="PS51005">
    <property type="entry name" value="NAC"/>
    <property type="match status" value="1"/>
</dbReference>